<keyword evidence="3" id="KW-0812">Transmembrane</keyword>
<keyword evidence="1" id="KW-0245">EGF-like domain</keyword>
<comment type="caution">
    <text evidence="1">Lacks conserved residue(s) required for the propagation of feature annotation.</text>
</comment>
<accession>A0A6F9DIV1</accession>
<reference evidence="5" key="1">
    <citation type="submission" date="2020-04" db="EMBL/GenBank/DDBJ databases">
        <authorList>
            <person name="Neveu A P."/>
        </authorList>
    </citation>
    <scope>NUCLEOTIDE SEQUENCE</scope>
    <source>
        <tissue evidence="5">Whole embryo</tissue>
    </source>
</reference>
<evidence type="ECO:0000313" key="5">
    <source>
        <dbReference type="EMBL" id="CAB3263352.1"/>
    </source>
</evidence>
<evidence type="ECO:0000256" key="1">
    <source>
        <dbReference type="PROSITE-ProRule" id="PRU00076"/>
    </source>
</evidence>
<organism evidence="5">
    <name type="scientific">Phallusia mammillata</name>
    <dbReference type="NCBI Taxonomy" id="59560"/>
    <lineage>
        <taxon>Eukaryota</taxon>
        <taxon>Metazoa</taxon>
        <taxon>Chordata</taxon>
        <taxon>Tunicata</taxon>
        <taxon>Ascidiacea</taxon>
        <taxon>Phlebobranchia</taxon>
        <taxon>Ascidiidae</taxon>
        <taxon>Phallusia</taxon>
    </lineage>
</organism>
<feature type="disulfide bond" evidence="1">
    <location>
        <begin position="46"/>
        <end position="55"/>
    </location>
</feature>
<dbReference type="Gene3D" id="2.10.25.10">
    <property type="entry name" value="Laminin"/>
    <property type="match status" value="1"/>
</dbReference>
<feature type="region of interest" description="Disordered" evidence="2">
    <location>
        <begin position="186"/>
        <end position="205"/>
    </location>
</feature>
<dbReference type="InterPro" id="IPR000742">
    <property type="entry name" value="EGF"/>
</dbReference>
<keyword evidence="3" id="KW-1133">Transmembrane helix</keyword>
<evidence type="ECO:0000256" key="2">
    <source>
        <dbReference type="SAM" id="MobiDB-lite"/>
    </source>
</evidence>
<dbReference type="AlphaFoldDB" id="A0A6F9DIV1"/>
<dbReference type="SUPFAM" id="SSF57196">
    <property type="entry name" value="EGF/Laminin"/>
    <property type="match status" value="1"/>
</dbReference>
<proteinExistence type="evidence at transcript level"/>
<keyword evidence="3" id="KW-0472">Membrane</keyword>
<feature type="domain" description="EGF-like" evidence="4">
    <location>
        <begin position="22"/>
        <end position="56"/>
    </location>
</feature>
<dbReference type="EMBL" id="LR787490">
    <property type="protein sequence ID" value="CAB3263352.1"/>
    <property type="molecule type" value="mRNA"/>
</dbReference>
<evidence type="ECO:0000259" key="4">
    <source>
        <dbReference type="PROSITE" id="PS50026"/>
    </source>
</evidence>
<feature type="transmembrane region" description="Helical" evidence="3">
    <location>
        <begin position="76"/>
        <end position="98"/>
    </location>
</feature>
<feature type="compositionally biased region" description="Low complexity" evidence="2">
    <location>
        <begin position="192"/>
        <end position="204"/>
    </location>
</feature>
<evidence type="ECO:0000256" key="3">
    <source>
        <dbReference type="SAM" id="Phobius"/>
    </source>
</evidence>
<protein>
    <submittedName>
        <fullName evidence="5">Uncharacterized protein LOC108951066</fullName>
    </submittedName>
</protein>
<dbReference type="PROSITE" id="PS00022">
    <property type="entry name" value="EGF_1"/>
    <property type="match status" value="1"/>
</dbReference>
<gene>
    <name evidence="5" type="primary">LOC108951066</name>
</gene>
<keyword evidence="1" id="KW-1015">Disulfide bond</keyword>
<sequence length="317" mass="35094">MTTTTDVNVTSSIWPILGLLLDTNSCPCLNGGTCRKIDEHNTVCQCPKSFEGVRCETTELGFIVSGNNNNHINSDFIAGIAVASLMVLVLIAVGFMVFRRCVRLREKRRWVKWQESRSQSKATIEGFTIVEPTPTLGGRKGKLGLFLFKNINHKNIFSLGRSNNPELPKQSSDDVESGIAYSERNDSLPALDSSDSQTSSVVASERAARHSQISVLSKQSDITFVSTPISRKSSVDKLPRGLQTRRATVRGSCPQHSRCTMENNKFDLTCNAITPAKPTKVYRYSLPNLNNTTRPTHVPVRTRKLSFAPTLNEVIHI</sequence>
<name>A0A6F9DIV1_9ASCI</name>
<dbReference type="CDD" id="cd00054">
    <property type="entry name" value="EGF_CA"/>
    <property type="match status" value="1"/>
</dbReference>
<dbReference type="PROSITE" id="PS50026">
    <property type="entry name" value="EGF_3"/>
    <property type="match status" value="1"/>
</dbReference>